<gene>
    <name evidence="1" type="ORF">XELAEV_18039396mg</name>
</gene>
<name>A0A974C8U0_XENLA</name>
<dbReference type="Proteomes" id="UP000694892">
    <property type="component" value="Chromosome 8L"/>
</dbReference>
<organism evidence="1 2">
    <name type="scientific">Xenopus laevis</name>
    <name type="common">African clawed frog</name>
    <dbReference type="NCBI Taxonomy" id="8355"/>
    <lineage>
        <taxon>Eukaryota</taxon>
        <taxon>Metazoa</taxon>
        <taxon>Chordata</taxon>
        <taxon>Craniata</taxon>
        <taxon>Vertebrata</taxon>
        <taxon>Euteleostomi</taxon>
        <taxon>Amphibia</taxon>
        <taxon>Batrachia</taxon>
        <taxon>Anura</taxon>
        <taxon>Pipoidea</taxon>
        <taxon>Pipidae</taxon>
        <taxon>Xenopodinae</taxon>
        <taxon>Xenopus</taxon>
        <taxon>Xenopus</taxon>
    </lineage>
</organism>
<dbReference type="EMBL" id="CM004480">
    <property type="protein sequence ID" value="OCT68100.1"/>
    <property type="molecule type" value="Genomic_DNA"/>
</dbReference>
<protein>
    <submittedName>
        <fullName evidence="1">Uncharacterized protein</fullName>
    </submittedName>
</protein>
<evidence type="ECO:0000313" key="2">
    <source>
        <dbReference type="Proteomes" id="UP000694892"/>
    </source>
</evidence>
<reference evidence="2" key="1">
    <citation type="journal article" date="2016" name="Nature">
        <title>Genome evolution in the allotetraploid frog Xenopus laevis.</title>
        <authorList>
            <person name="Session A.M."/>
            <person name="Uno Y."/>
            <person name="Kwon T."/>
            <person name="Chapman J.A."/>
            <person name="Toyoda A."/>
            <person name="Takahashi S."/>
            <person name="Fukui A."/>
            <person name="Hikosaka A."/>
            <person name="Suzuki A."/>
            <person name="Kondo M."/>
            <person name="van Heeringen S.J."/>
            <person name="Quigley I."/>
            <person name="Heinz S."/>
            <person name="Ogino H."/>
            <person name="Ochi H."/>
            <person name="Hellsten U."/>
            <person name="Lyons J.B."/>
            <person name="Simakov O."/>
            <person name="Putnam N."/>
            <person name="Stites J."/>
            <person name="Kuroki Y."/>
            <person name="Tanaka T."/>
            <person name="Michiue T."/>
            <person name="Watanabe M."/>
            <person name="Bogdanovic O."/>
            <person name="Lister R."/>
            <person name="Georgiou G."/>
            <person name="Paranjpe S.S."/>
            <person name="van Kruijsbergen I."/>
            <person name="Shu S."/>
            <person name="Carlson J."/>
            <person name="Kinoshita T."/>
            <person name="Ohta Y."/>
            <person name="Mawaribuchi S."/>
            <person name="Jenkins J."/>
            <person name="Grimwood J."/>
            <person name="Schmutz J."/>
            <person name="Mitros T."/>
            <person name="Mozaffari S.V."/>
            <person name="Suzuki Y."/>
            <person name="Haramoto Y."/>
            <person name="Yamamoto T.S."/>
            <person name="Takagi C."/>
            <person name="Heald R."/>
            <person name="Miller K."/>
            <person name="Haudenschild C."/>
            <person name="Kitzman J."/>
            <person name="Nakayama T."/>
            <person name="Izutsu Y."/>
            <person name="Robert J."/>
            <person name="Fortriede J."/>
            <person name="Burns K."/>
            <person name="Lotay V."/>
            <person name="Karimi K."/>
            <person name="Yasuoka Y."/>
            <person name="Dichmann D.S."/>
            <person name="Flajnik M.F."/>
            <person name="Houston D.W."/>
            <person name="Shendure J."/>
            <person name="DuPasquier L."/>
            <person name="Vize P.D."/>
            <person name="Zorn A.M."/>
            <person name="Ito M."/>
            <person name="Marcotte E.M."/>
            <person name="Wallingford J.B."/>
            <person name="Ito Y."/>
            <person name="Asashima M."/>
            <person name="Ueno N."/>
            <person name="Matsuda Y."/>
            <person name="Veenstra G.J."/>
            <person name="Fujiyama A."/>
            <person name="Harland R.M."/>
            <person name="Taira M."/>
            <person name="Rokhsar D.S."/>
        </authorList>
    </citation>
    <scope>NUCLEOTIDE SEQUENCE [LARGE SCALE GENOMIC DNA]</scope>
    <source>
        <strain evidence="2">J</strain>
    </source>
</reference>
<dbReference type="AlphaFoldDB" id="A0A974C8U0"/>
<sequence length="69" mass="7865">MHQPERNVRQGLDCHEARYLVIVQSALTSVQSQQLSVLVFRGPLSTSIVSIQCITQHSFKEYLNKKPLL</sequence>
<proteinExistence type="predicted"/>
<evidence type="ECO:0000313" key="1">
    <source>
        <dbReference type="EMBL" id="OCT68100.1"/>
    </source>
</evidence>
<accession>A0A974C8U0</accession>